<reference evidence="1 2" key="2">
    <citation type="journal article" date="2022" name="Mol. Ecol. Resour.">
        <title>The genomes of chicory, endive, great burdock and yacon provide insights into Asteraceae paleo-polyploidization history and plant inulin production.</title>
        <authorList>
            <person name="Fan W."/>
            <person name="Wang S."/>
            <person name="Wang H."/>
            <person name="Wang A."/>
            <person name="Jiang F."/>
            <person name="Liu H."/>
            <person name="Zhao H."/>
            <person name="Xu D."/>
            <person name="Zhang Y."/>
        </authorList>
    </citation>
    <scope>NUCLEOTIDE SEQUENCE [LARGE SCALE GENOMIC DNA]</scope>
    <source>
        <strain evidence="2">cv. Yunnan</strain>
        <tissue evidence="1">Leaves</tissue>
    </source>
</reference>
<name>A0ACB8Y2M4_9ASTR</name>
<protein>
    <submittedName>
        <fullName evidence="1">Uncharacterized protein</fullName>
    </submittedName>
</protein>
<organism evidence="1 2">
    <name type="scientific">Smallanthus sonchifolius</name>
    <dbReference type="NCBI Taxonomy" id="185202"/>
    <lineage>
        <taxon>Eukaryota</taxon>
        <taxon>Viridiplantae</taxon>
        <taxon>Streptophyta</taxon>
        <taxon>Embryophyta</taxon>
        <taxon>Tracheophyta</taxon>
        <taxon>Spermatophyta</taxon>
        <taxon>Magnoliopsida</taxon>
        <taxon>eudicotyledons</taxon>
        <taxon>Gunneridae</taxon>
        <taxon>Pentapetalae</taxon>
        <taxon>asterids</taxon>
        <taxon>campanulids</taxon>
        <taxon>Asterales</taxon>
        <taxon>Asteraceae</taxon>
        <taxon>Asteroideae</taxon>
        <taxon>Heliantheae alliance</taxon>
        <taxon>Millerieae</taxon>
        <taxon>Smallanthus</taxon>
    </lineage>
</organism>
<evidence type="ECO:0000313" key="1">
    <source>
        <dbReference type="EMBL" id="KAI3676520.1"/>
    </source>
</evidence>
<reference evidence="2" key="1">
    <citation type="journal article" date="2022" name="Mol. Ecol. Resour.">
        <title>The genomes of chicory, endive, great burdock and yacon provide insights into Asteraceae palaeo-polyploidization history and plant inulin production.</title>
        <authorList>
            <person name="Fan W."/>
            <person name="Wang S."/>
            <person name="Wang H."/>
            <person name="Wang A."/>
            <person name="Jiang F."/>
            <person name="Liu H."/>
            <person name="Zhao H."/>
            <person name="Xu D."/>
            <person name="Zhang Y."/>
        </authorList>
    </citation>
    <scope>NUCLEOTIDE SEQUENCE [LARGE SCALE GENOMIC DNA]</scope>
    <source>
        <strain evidence="2">cv. Yunnan</strain>
    </source>
</reference>
<evidence type="ECO:0000313" key="2">
    <source>
        <dbReference type="Proteomes" id="UP001056120"/>
    </source>
</evidence>
<gene>
    <name evidence="1" type="ORF">L1987_86130</name>
</gene>
<comment type="caution">
    <text evidence="1">The sequence shown here is derived from an EMBL/GenBank/DDBJ whole genome shotgun (WGS) entry which is preliminary data.</text>
</comment>
<dbReference type="EMBL" id="CM042046">
    <property type="protein sequence ID" value="KAI3676520.1"/>
    <property type="molecule type" value="Genomic_DNA"/>
</dbReference>
<sequence length="105" mass="11617">MDTSPCIKEVVRSASVAFAPDAPFLAAGTMAGAVDMSFSSSANLEIFQLDFRSDDRKLPLVGAVSSPESFNRLSWRKSPSSGSEEFSLGSGSWWPRRWQHWYLEP</sequence>
<accession>A0ACB8Y2M4</accession>
<dbReference type="Proteomes" id="UP001056120">
    <property type="component" value="Linkage Group LG29"/>
</dbReference>
<proteinExistence type="predicted"/>
<keyword evidence="2" id="KW-1185">Reference proteome</keyword>